<dbReference type="Pfam" id="PF13455">
    <property type="entry name" value="MUG113"/>
    <property type="match status" value="1"/>
</dbReference>
<dbReference type="EMBL" id="RFFM01000001">
    <property type="protein sequence ID" value="RMH92402.1"/>
    <property type="molecule type" value="Genomic_DNA"/>
</dbReference>
<dbReference type="Proteomes" id="UP000269774">
    <property type="component" value="Unassembled WGS sequence"/>
</dbReference>
<accession>A0A3M2HZM4</accession>
<evidence type="ECO:0000313" key="3">
    <source>
        <dbReference type="Proteomes" id="UP000269774"/>
    </source>
</evidence>
<keyword evidence="3" id="KW-1185">Reference proteome</keyword>
<gene>
    <name evidence="2" type="ORF">EA797_06730</name>
</gene>
<sequence length="217" mass="25007">METNLSFPDVIRIILKDHPLGLTPQEIREIVKSSYPLYYGTESHHRNVLNGNYKDLDHALLARIYIGCRNARDIFVDKTQKPHRMSLEVAAEPSEFEAEESIEGESLEKLANDVGTLYVLGTNLFTADGMEIIKIGITTGAIERRITQLYTTGVPFRFRVISQLETSNYSKLEQGLHCLFDRYRINKAREFFTSECLEHIDDLIHIHNKIERSRLKP</sequence>
<comment type="caution">
    <text evidence="2">The sequence shown here is derived from an EMBL/GenBank/DDBJ whole genome shotgun (WGS) entry which is preliminary data.</text>
</comment>
<organism evidence="2 3">
    <name type="scientific">Stutzerimonas zhaodongensis</name>
    <dbReference type="NCBI Taxonomy" id="1176257"/>
    <lineage>
        <taxon>Bacteria</taxon>
        <taxon>Pseudomonadati</taxon>
        <taxon>Pseudomonadota</taxon>
        <taxon>Gammaproteobacteria</taxon>
        <taxon>Pseudomonadales</taxon>
        <taxon>Pseudomonadaceae</taxon>
        <taxon>Stutzerimonas</taxon>
    </lineage>
</organism>
<protein>
    <submittedName>
        <fullName evidence="2">GIY-YIG nuclease family protein</fullName>
    </submittedName>
</protein>
<proteinExistence type="predicted"/>
<evidence type="ECO:0000313" key="2">
    <source>
        <dbReference type="EMBL" id="RMH92402.1"/>
    </source>
</evidence>
<reference evidence="2 3" key="1">
    <citation type="submission" date="2018-10" db="EMBL/GenBank/DDBJ databases">
        <title>Pseudomonas zhaodongensis NEAU-ST5-21(T) genome.</title>
        <authorList>
            <person name="Peng J."/>
            <person name="Liu Z.-P."/>
        </authorList>
    </citation>
    <scope>NUCLEOTIDE SEQUENCE [LARGE SCALE GENOMIC DNA]</scope>
    <source>
        <strain evidence="2 3">NEAU-ST5-21</strain>
    </source>
</reference>
<feature type="domain" description="Bacteriophage T5 Orf172 DNA-binding" evidence="1">
    <location>
        <begin position="127"/>
        <end position="203"/>
    </location>
</feature>
<dbReference type="SMART" id="SM00974">
    <property type="entry name" value="T5orf172"/>
    <property type="match status" value="1"/>
</dbReference>
<dbReference type="OrthoDB" id="8265034at2"/>
<dbReference type="RefSeq" id="WP_122164347.1">
    <property type="nucleotide sequence ID" value="NZ_JAMOIB010000001.1"/>
</dbReference>
<evidence type="ECO:0000259" key="1">
    <source>
        <dbReference type="SMART" id="SM00974"/>
    </source>
</evidence>
<dbReference type="InterPro" id="IPR018306">
    <property type="entry name" value="Phage_T5_Orf172_DNA-bd"/>
</dbReference>
<dbReference type="AlphaFoldDB" id="A0A3M2HZM4"/>
<name>A0A3M2HZM4_9GAMM</name>